<comment type="function">
    <text evidence="1">Required for the efficient initiation of filament assembly.</text>
</comment>
<dbReference type="Pfam" id="PF05130">
    <property type="entry name" value="FlgN"/>
    <property type="match status" value="1"/>
</dbReference>
<comment type="similarity">
    <text evidence="2">Belongs to the FlgN family.</text>
</comment>
<feature type="coiled-coil region" evidence="4">
    <location>
        <begin position="37"/>
        <end position="64"/>
    </location>
</feature>
<feature type="compositionally biased region" description="Polar residues" evidence="5">
    <location>
        <begin position="140"/>
        <end position="159"/>
    </location>
</feature>
<reference evidence="6 7" key="1">
    <citation type="submission" date="2022-10" db="EMBL/GenBank/DDBJ databases">
        <title>Marinomonas transparenta sp. nov. and Marinomonas sargassi sp. nov., isolated from marine alga (Sargassum natans (L.) Gaillon).</title>
        <authorList>
            <person name="Wang Y."/>
        </authorList>
    </citation>
    <scope>NUCLEOTIDE SEQUENCE [LARGE SCALE GENOMIC DNA]</scope>
    <source>
        <strain evidence="6 7">C2222</strain>
    </source>
</reference>
<evidence type="ECO:0000256" key="5">
    <source>
        <dbReference type="SAM" id="MobiDB-lite"/>
    </source>
</evidence>
<evidence type="ECO:0000313" key="7">
    <source>
        <dbReference type="Proteomes" id="UP001209713"/>
    </source>
</evidence>
<dbReference type="RefSeq" id="WP_263528890.1">
    <property type="nucleotide sequence ID" value="NZ_JAOVZB010000001.1"/>
</dbReference>
<proteinExistence type="inferred from homology"/>
<dbReference type="InterPro" id="IPR007809">
    <property type="entry name" value="FlgN-like"/>
</dbReference>
<sequence length="159" mass="18624">MIPLVPVFIKSKELLEKLSLLLDKERHAYNDSDTSKIVYLSEQKQSLLDEMDQLNEKRLNILIKFNILDRKKPTEEEFKVWLDKQDSHFDDIRLLIRECETLLKECKTKNHTNSRILSTLQKRNKHLFELLQGHSGKNKVYTSSGSTRPISSKQTIGRA</sequence>
<evidence type="ECO:0000256" key="3">
    <source>
        <dbReference type="ARBA" id="ARBA00022795"/>
    </source>
</evidence>
<keyword evidence="6" id="KW-0282">Flagellum</keyword>
<evidence type="ECO:0000256" key="2">
    <source>
        <dbReference type="ARBA" id="ARBA00007703"/>
    </source>
</evidence>
<keyword evidence="4" id="KW-0175">Coiled coil</keyword>
<organism evidence="6 7">
    <name type="scientific">Marinomonas sargassi</name>
    <dbReference type="NCBI Taxonomy" id="2984494"/>
    <lineage>
        <taxon>Bacteria</taxon>
        <taxon>Pseudomonadati</taxon>
        <taxon>Pseudomonadota</taxon>
        <taxon>Gammaproteobacteria</taxon>
        <taxon>Oceanospirillales</taxon>
        <taxon>Oceanospirillaceae</taxon>
        <taxon>Marinomonas</taxon>
    </lineage>
</organism>
<gene>
    <name evidence="6" type="ORF">OFY17_01335</name>
</gene>
<evidence type="ECO:0000256" key="4">
    <source>
        <dbReference type="SAM" id="Coils"/>
    </source>
</evidence>
<keyword evidence="7" id="KW-1185">Reference proteome</keyword>
<feature type="region of interest" description="Disordered" evidence="5">
    <location>
        <begin position="139"/>
        <end position="159"/>
    </location>
</feature>
<name>A0ABT2YNQ0_9GAMM</name>
<evidence type="ECO:0000313" key="6">
    <source>
        <dbReference type="EMBL" id="MCV2401515.1"/>
    </source>
</evidence>
<comment type="caution">
    <text evidence="6">The sequence shown here is derived from an EMBL/GenBank/DDBJ whole genome shotgun (WGS) entry which is preliminary data.</text>
</comment>
<dbReference type="Gene3D" id="1.20.58.300">
    <property type="entry name" value="FlgN-like"/>
    <property type="match status" value="1"/>
</dbReference>
<protein>
    <submittedName>
        <fullName evidence="6">Flagellar protein FlgN</fullName>
    </submittedName>
</protein>
<keyword evidence="3" id="KW-1005">Bacterial flagellum biogenesis</keyword>
<accession>A0ABT2YNQ0</accession>
<keyword evidence="6" id="KW-0969">Cilium</keyword>
<dbReference type="InterPro" id="IPR036679">
    <property type="entry name" value="FlgN-like_sf"/>
</dbReference>
<evidence type="ECO:0000256" key="1">
    <source>
        <dbReference type="ARBA" id="ARBA00002397"/>
    </source>
</evidence>
<dbReference type="Proteomes" id="UP001209713">
    <property type="component" value="Unassembled WGS sequence"/>
</dbReference>
<dbReference type="EMBL" id="JAOVZB010000001">
    <property type="protein sequence ID" value="MCV2401515.1"/>
    <property type="molecule type" value="Genomic_DNA"/>
</dbReference>
<keyword evidence="6" id="KW-0966">Cell projection</keyword>
<dbReference type="SUPFAM" id="SSF140566">
    <property type="entry name" value="FlgN-like"/>
    <property type="match status" value="1"/>
</dbReference>